<proteinExistence type="predicted"/>
<sequence>MTGLTVDVLDSSETTLTKTSTLVYGDEALMVVDAGFTRSQAHRIVAAALDTGRPVTNVLISGAGPDFYFGSGIVADAFPDAHMFATPRVVDHILRTYERKRIQWERLGRNLPTRRAVIDPWPDDTFEFDGFLFELRAGGDPLAWRGDYLWQPQTRTVLGGALLFGGDHVWTAGTPTKADRAAWAARLRGVQETGARKLVPGHRKPGWQGDPVTWTLQYLDVFEEVVTATSDPGVAAKALRERFPDAGFLAAVDIGVKVALGALSWD</sequence>
<dbReference type="InterPro" id="IPR050855">
    <property type="entry name" value="NDM-1-like"/>
</dbReference>
<feature type="domain" description="Metallo-beta-lactamase" evidence="1">
    <location>
        <begin position="17"/>
        <end position="202"/>
    </location>
</feature>
<dbReference type="EMBL" id="CP101988">
    <property type="protein sequence ID" value="UUI76390.1"/>
    <property type="molecule type" value="Genomic_DNA"/>
</dbReference>
<reference evidence="2 3" key="1">
    <citation type="submission" date="2022-07" db="EMBL/GenBank/DDBJ databases">
        <title>Novel species in genus cellulomonas.</title>
        <authorList>
            <person name="Ye L."/>
        </authorList>
    </citation>
    <scope>NUCLEOTIDE SEQUENCE [LARGE SCALE GENOMIC DNA]</scope>
    <source>
        <strain evidence="3">zg-Y338</strain>
    </source>
</reference>
<dbReference type="Pfam" id="PF00753">
    <property type="entry name" value="Lactamase_B"/>
    <property type="match status" value="1"/>
</dbReference>
<dbReference type="InterPro" id="IPR036866">
    <property type="entry name" value="RibonucZ/Hydroxyglut_hydro"/>
</dbReference>
<organism evidence="2 3">
    <name type="scientific">Cellulomonas chengniuliangii</name>
    <dbReference type="NCBI Taxonomy" id="2968084"/>
    <lineage>
        <taxon>Bacteria</taxon>
        <taxon>Bacillati</taxon>
        <taxon>Actinomycetota</taxon>
        <taxon>Actinomycetes</taxon>
        <taxon>Micrococcales</taxon>
        <taxon>Cellulomonadaceae</taxon>
        <taxon>Cellulomonas</taxon>
    </lineage>
</organism>
<name>A0ABY5L4K8_9CELL</name>
<dbReference type="Gene3D" id="3.60.15.10">
    <property type="entry name" value="Ribonuclease Z/Hydroxyacylglutathione hydrolase-like"/>
    <property type="match status" value="1"/>
</dbReference>
<keyword evidence="3" id="KW-1185">Reference proteome</keyword>
<evidence type="ECO:0000259" key="1">
    <source>
        <dbReference type="SMART" id="SM00849"/>
    </source>
</evidence>
<dbReference type="SUPFAM" id="SSF56281">
    <property type="entry name" value="Metallo-hydrolase/oxidoreductase"/>
    <property type="match status" value="1"/>
</dbReference>
<dbReference type="InterPro" id="IPR001279">
    <property type="entry name" value="Metallo-B-lactamas"/>
</dbReference>
<dbReference type="SMART" id="SM00849">
    <property type="entry name" value="Lactamase_B"/>
    <property type="match status" value="1"/>
</dbReference>
<gene>
    <name evidence="2" type="ORF">NP064_05710</name>
</gene>
<dbReference type="PANTHER" id="PTHR42951">
    <property type="entry name" value="METALLO-BETA-LACTAMASE DOMAIN-CONTAINING"/>
    <property type="match status" value="1"/>
</dbReference>
<protein>
    <submittedName>
        <fullName evidence="2">MBL fold metallo-hydrolase</fullName>
    </submittedName>
</protein>
<evidence type="ECO:0000313" key="3">
    <source>
        <dbReference type="Proteomes" id="UP001316189"/>
    </source>
</evidence>
<evidence type="ECO:0000313" key="2">
    <source>
        <dbReference type="EMBL" id="UUI76390.1"/>
    </source>
</evidence>
<dbReference type="PANTHER" id="PTHR42951:SF14">
    <property type="entry name" value="METALLO-BETA-LACTAMASE SUPERFAMILY PROTEIN"/>
    <property type="match status" value="1"/>
</dbReference>
<dbReference type="Proteomes" id="UP001316189">
    <property type="component" value="Chromosome"/>
</dbReference>
<dbReference type="RefSeq" id="WP_227584705.1">
    <property type="nucleotide sequence ID" value="NZ_CP101988.1"/>
</dbReference>
<accession>A0ABY5L4K8</accession>